<evidence type="ECO:0000313" key="1">
    <source>
        <dbReference type="EMBL" id="PIO06800.1"/>
    </source>
</evidence>
<dbReference type="Proteomes" id="UP000228934">
    <property type="component" value="Unassembled WGS sequence"/>
</dbReference>
<sequence length="164" mass="19017">MKSPKMHQTFPMMDLQPLSAAPVLFHQANHRVANHRVRPMHPGTLVKGDGCRWICAQSWRICGHQREGGWKGLRTFLRGGFRHCVRMHRKLCTRRQKSPGSRWSSWLPSTRPSLVSWVSLFKCLEPVVIPGHHPDSRAFHAAQELYTCTHFVKKCLVFKKKLIF</sequence>
<protein>
    <submittedName>
        <fullName evidence="1">Uncharacterized protein</fullName>
    </submittedName>
</protein>
<keyword evidence="2" id="KW-1185">Reference proteome</keyword>
<proteinExistence type="predicted"/>
<name>A0A2G9PU35_AQUCT</name>
<dbReference type="AlphaFoldDB" id="A0A2G9PU35"/>
<reference evidence="2" key="1">
    <citation type="journal article" date="2017" name="Nat. Commun.">
        <title>The North American bullfrog draft genome provides insight into hormonal regulation of long noncoding RNA.</title>
        <authorList>
            <person name="Hammond S.A."/>
            <person name="Warren R.L."/>
            <person name="Vandervalk B.P."/>
            <person name="Kucuk E."/>
            <person name="Khan H."/>
            <person name="Gibb E.A."/>
            <person name="Pandoh P."/>
            <person name="Kirk H."/>
            <person name="Zhao Y."/>
            <person name="Jones M."/>
            <person name="Mungall A.J."/>
            <person name="Coope R."/>
            <person name="Pleasance S."/>
            <person name="Moore R.A."/>
            <person name="Holt R.A."/>
            <person name="Round J.M."/>
            <person name="Ohora S."/>
            <person name="Walle B.V."/>
            <person name="Veldhoen N."/>
            <person name="Helbing C.C."/>
            <person name="Birol I."/>
        </authorList>
    </citation>
    <scope>NUCLEOTIDE SEQUENCE [LARGE SCALE GENOMIC DNA]</scope>
</reference>
<organism evidence="1 2">
    <name type="scientific">Aquarana catesbeiana</name>
    <name type="common">American bullfrog</name>
    <name type="synonym">Rana catesbeiana</name>
    <dbReference type="NCBI Taxonomy" id="8400"/>
    <lineage>
        <taxon>Eukaryota</taxon>
        <taxon>Metazoa</taxon>
        <taxon>Chordata</taxon>
        <taxon>Craniata</taxon>
        <taxon>Vertebrata</taxon>
        <taxon>Euteleostomi</taxon>
        <taxon>Amphibia</taxon>
        <taxon>Batrachia</taxon>
        <taxon>Anura</taxon>
        <taxon>Neobatrachia</taxon>
        <taxon>Ranoidea</taxon>
        <taxon>Ranidae</taxon>
        <taxon>Aquarana</taxon>
    </lineage>
</organism>
<dbReference type="EMBL" id="KV922470">
    <property type="protein sequence ID" value="PIO06800.1"/>
    <property type="molecule type" value="Genomic_DNA"/>
</dbReference>
<evidence type="ECO:0000313" key="2">
    <source>
        <dbReference type="Proteomes" id="UP000228934"/>
    </source>
</evidence>
<accession>A0A2G9PU35</accession>
<gene>
    <name evidence="1" type="ORF">AB205_0143680</name>
</gene>